<name>A0A5D3YFQ7_9BACT</name>
<dbReference type="RefSeq" id="WP_148899620.1">
    <property type="nucleotide sequence ID" value="NZ_VNHY01000004.1"/>
</dbReference>
<protein>
    <submittedName>
        <fullName evidence="1">Uncharacterized protein</fullName>
    </submittedName>
</protein>
<proteinExistence type="predicted"/>
<evidence type="ECO:0000313" key="2">
    <source>
        <dbReference type="Proteomes" id="UP000324595"/>
    </source>
</evidence>
<comment type="caution">
    <text evidence="1">The sequence shown here is derived from an EMBL/GenBank/DDBJ whole genome shotgun (WGS) entry which is preliminary data.</text>
</comment>
<sequence>MNKPEYDQIQRLLLLEAQSITTLFDNLDEFITDIDRAEITGPLLDSKLYRQGQKKDGSD</sequence>
<dbReference type="Proteomes" id="UP000324595">
    <property type="component" value="Unassembled WGS sequence"/>
</dbReference>
<gene>
    <name evidence="1" type="ORF">LX73_2301</name>
</gene>
<organism evidence="1 2">
    <name type="scientific">Fodinibius salinus</name>
    <dbReference type="NCBI Taxonomy" id="860790"/>
    <lineage>
        <taxon>Bacteria</taxon>
        <taxon>Pseudomonadati</taxon>
        <taxon>Balneolota</taxon>
        <taxon>Balneolia</taxon>
        <taxon>Balneolales</taxon>
        <taxon>Balneolaceae</taxon>
        <taxon>Fodinibius</taxon>
    </lineage>
</organism>
<reference evidence="1 2" key="1">
    <citation type="submission" date="2019-07" db="EMBL/GenBank/DDBJ databases">
        <title>Genomic Encyclopedia of Archaeal and Bacterial Type Strains, Phase II (KMG-II): from individual species to whole genera.</title>
        <authorList>
            <person name="Goeker M."/>
        </authorList>
    </citation>
    <scope>NUCLEOTIDE SEQUENCE [LARGE SCALE GENOMIC DNA]</scope>
    <source>
        <strain evidence="1 2">DSM 21935</strain>
    </source>
</reference>
<dbReference type="EMBL" id="VNHY01000004">
    <property type="protein sequence ID" value="TYP92055.1"/>
    <property type="molecule type" value="Genomic_DNA"/>
</dbReference>
<dbReference type="AlphaFoldDB" id="A0A5D3YFQ7"/>
<accession>A0A5D3YFQ7</accession>
<keyword evidence="2" id="KW-1185">Reference proteome</keyword>
<evidence type="ECO:0000313" key="1">
    <source>
        <dbReference type="EMBL" id="TYP92055.1"/>
    </source>
</evidence>